<dbReference type="PANTHER" id="PTHR47396:SF1">
    <property type="entry name" value="ATP-DEPENDENT HELICASE IRC3-RELATED"/>
    <property type="match status" value="1"/>
</dbReference>
<accession>A0A7X9NP80</accession>
<reference evidence="3 4" key="1">
    <citation type="submission" date="2020-04" db="EMBL/GenBank/DDBJ databases">
        <authorList>
            <person name="Hitch T.C.A."/>
            <person name="Wylensek D."/>
            <person name="Clavel T."/>
        </authorList>
    </citation>
    <scope>NUCLEOTIDE SEQUENCE [LARGE SCALE GENOMIC DNA]</scope>
    <source>
        <strain evidence="3 4">WCA-380-WT-3C</strain>
    </source>
</reference>
<dbReference type="SMART" id="SM00490">
    <property type="entry name" value="HELICc"/>
    <property type="match status" value="1"/>
</dbReference>
<dbReference type="EMBL" id="JABAFV010000017">
    <property type="protein sequence ID" value="NME50426.1"/>
    <property type="molecule type" value="Genomic_DNA"/>
</dbReference>
<dbReference type="SUPFAM" id="SSF52540">
    <property type="entry name" value="P-loop containing nucleoside triphosphate hydrolases"/>
    <property type="match status" value="1"/>
</dbReference>
<dbReference type="AlphaFoldDB" id="A0A7X9NP80"/>
<feature type="domain" description="Helicase C-terminal" evidence="2">
    <location>
        <begin position="205"/>
        <end position="367"/>
    </location>
</feature>
<dbReference type="GO" id="GO:0005829">
    <property type="term" value="C:cytosol"/>
    <property type="evidence" value="ECO:0007669"/>
    <property type="project" value="TreeGrafter"/>
</dbReference>
<evidence type="ECO:0000313" key="4">
    <source>
        <dbReference type="Proteomes" id="UP000588071"/>
    </source>
</evidence>
<keyword evidence="3" id="KW-0547">Nucleotide-binding</keyword>
<sequence>MVYIPFPHQQKLIDEVYSSLDEGVHSIMVVSPAGSGKSVMIATIAKNFSERKKRILFMVHRRELVAQITESLEKNEVGMDYVEVSSVLKIKNQLENIPKPDLIITDETHHSKANSYMEIYKFFSDVPRLGFTATPTRLSGEGFEDVYEKMIEGESVKWLIENHYLAPFEYYSLPMLDRSKLKKSKGEFTNKSIDEALSGTKIYGKIVQTYQEKANGEQAILYAHSVEYSKYFAEAFNNAGIKAVHADSNTPQGERDAIMEGFKNKEFQILCNVDLISEGFNVPDCSTVILLRPTQSLTVFVQQSMRGMRYVPNKKATIIDHVGNYLKHGLPDTERIWTLMGKEQVQPKLSICPNCHSIFENWNQEISEFSTTYTCPCCGHSFTEYKYKSKTKGQKSEKEFQVDRVIEKIIGDEMKIIALKQLASADPVLYRQSVFALSKIFVARYMLEIALGKDKPFENPITEALEWYFDLNFDKQKRWRQFNQKETAFLEKELQKILVKFGRTYQITIAQLHYYVNKLAPEYRIRSIFK</sequence>
<dbReference type="Pfam" id="PF00271">
    <property type="entry name" value="Helicase_C"/>
    <property type="match status" value="1"/>
</dbReference>
<dbReference type="GO" id="GO:0003677">
    <property type="term" value="F:DNA binding"/>
    <property type="evidence" value="ECO:0007669"/>
    <property type="project" value="InterPro"/>
</dbReference>
<dbReference type="GO" id="GO:0005524">
    <property type="term" value="F:ATP binding"/>
    <property type="evidence" value="ECO:0007669"/>
    <property type="project" value="InterPro"/>
</dbReference>
<dbReference type="PANTHER" id="PTHR47396">
    <property type="entry name" value="TYPE I RESTRICTION ENZYME ECOKI R PROTEIN"/>
    <property type="match status" value="1"/>
</dbReference>
<dbReference type="Pfam" id="PF04851">
    <property type="entry name" value="ResIII"/>
    <property type="match status" value="2"/>
</dbReference>
<evidence type="ECO:0000259" key="1">
    <source>
        <dbReference type="PROSITE" id="PS51192"/>
    </source>
</evidence>
<dbReference type="InterPro" id="IPR014001">
    <property type="entry name" value="Helicase_ATP-bd"/>
</dbReference>
<evidence type="ECO:0000313" key="3">
    <source>
        <dbReference type="EMBL" id="NME50426.1"/>
    </source>
</evidence>
<feature type="domain" description="Helicase ATP-binding" evidence="1">
    <location>
        <begin position="18"/>
        <end position="153"/>
    </location>
</feature>
<dbReference type="SMART" id="SM00487">
    <property type="entry name" value="DEXDc"/>
    <property type="match status" value="1"/>
</dbReference>
<gene>
    <name evidence="3" type="ORF">HF857_09405</name>
</gene>
<keyword evidence="3" id="KW-0378">Hydrolase</keyword>
<dbReference type="RefSeq" id="WP_168931566.1">
    <property type="nucleotide sequence ID" value="NZ_JABAFV010000017.1"/>
</dbReference>
<keyword evidence="3" id="KW-0067">ATP-binding</keyword>
<dbReference type="PROSITE" id="PS51192">
    <property type="entry name" value="HELICASE_ATP_BIND_1"/>
    <property type="match status" value="1"/>
</dbReference>
<dbReference type="InterPro" id="IPR027417">
    <property type="entry name" value="P-loop_NTPase"/>
</dbReference>
<evidence type="ECO:0000259" key="2">
    <source>
        <dbReference type="PROSITE" id="PS51194"/>
    </source>
</evidence>
<dbReference type="GO" id="GO:0004386">
    <property type="term" value="F:helicase activity"/>
    <property type="evidence" value="ECO:0007669"/>
    <property type="project" value="UniProtKB-KW"/>
</dbReference>
<dbReference type="PROSITE" id="PS51194">
    <property type="entry name" value="HELICASE_CTER"/>
    <property type="match status" value="1"/>
</dbReference>
<dbReference type="InterPro" id="IPR050742">
    <property type="entry name" value="Helicase_Restrict-Modif_Enz"/>
</dbReference>
<dbReference type="InterPro" id="IPR001650">
    <property type="entry name" value="Helicase_C-like"/>
</dbReference>
<dbReference type="InterPro" id="IPR006935">
    <property type="entry name" value="Helicase/UvrB_N"/>
</dbReference>
<dbReference type="Proteomes" id="UP000588071">
    <property type="component" value="Unassembled WGS sequence"/>
</dbReference>
<dbReference type="GO" id="GO:0016787">
    <property type="term" value="F:hydrolase activity"/>
    <property type="evidence" value="ECO:0007669"/>
    <property type="project" value="InterPro"/>
</dbReference>
<dbReference type="Gene3D" id="3.40.50.300">
    <property type="entry name" value="P-loop containing nucleotide triphosphate hydrolases"/>
    <property type="match status" value="2"/>
</dbReference>
<protein>
    <submittedName>
        <fullName evidence="3">DEAD/DEAH box helicase</fullName>
    </submittedName>
</protein>
<proteinExistence type="predicted"/>
<organism evidence="3 4">
    <name type="scientific">Enterococcus cecorum</name>
    <dbReference type="NCBI Taxonomy" id="44008"/>
    <lineage>
        <taxon>Bacteria</taxon>
        <taxon>Bacillati</taxon>
        <taxon>Bacillota</taxon>
        <taxon>Bacilli</taxon>
        <taxon>Lactobacillales</taxon>
        <taxon>Enterococcaceae</taxon>
        <taxon>Enterococcus</taxon>
    </lineage>
</organism>
<name>A0A7X9NP80_9ENTE</name>
<comment type="caution">
    <text evidence="3">The sequence shown here is derived from an EMBL/GenBank/DDBJ whole genome shotgun (WGS) entry which is preliminary data.</text>
</comment>
<keyword evidence="3" id="KW-0347">Helicase</keyword>